<protein>
    <recommendedName>
        <fullName evidence="4">Large ribosomal subunit protein eL24</fullName>
    </recommendedName>
    <alternativeName>
        <fullName evidence="5">60S ribosomal protein L24</fullName>
    </alternativeName>
</protein>
<dbReference type="SUPFAM" id="SSF53300">
    <property type="entry name" value="vWA-like"/>
    <property type="match status" value="1"/>
</dbReference>
<evidence type="ECO:0000256" key="4">
    <source>
        <dbReference type="ARBA" id="ARBA00040612"/>
    </source>
</evidence>
<dbReference type="PANTHER" id="PTHR10166:SF66">
    <property type="entry name" value="VWFA AND CACHE DOMAIN-CONTAINING PROTEIN CG16868"/>
    <property type="match status" value="1"/>
</dbReference>
<keyword evidence="8" id="KW-0732">Signal</keyword>
<dbReference type="InterPro" id="IPR011017">
    <property type="entry name" value="TRASH_dom"/>
</dbReference>
<dbReference type="InterPro" id="IPR000988">
    <property type="entry name" value="Ribosomal_eL24-rel_N"/>
</dbReference>
<keyword evidence="7" id="KW-1133">Transmembrane helix</keyword>
<evidence type="ECO:0000313" key="10">
    <source>
        <dbReference type="EMBL" id="KAH9527614.1"/>
    </source>
</evidence>
<gene>
    <name evidence="10" type="primary">CACHD1</name>
    <name evidence="10" type="ORF">DERF_001621</name>
</gene>
<keyword evidence="11" id="KW-1185">Reference proteome</keyword>
<feature type="compositionally biased region" description="Low complexity" evidence="6">
    <location>
        <begin position="1620"/>
        <end position="1640"/>
    </location>
</feature>
<dbReference type="InterPro" id="IPR036465">
    <property type="entry name" value="vWFA_dom_sf"/>
</dbReference>
<comment type="caution">
    <text evidence="10">The sequence shown here is derived from an EMBL/GenBank/DDBJ whole genome shotgun (WGS) entry which is preliminary data.</text>
</comment>
<keyword evidence="2" id="KW-0689">Ribosomal protein</keyword>
<reference evidence="10" key="2">
    <citation type="journal article" date="2022" name="Res Sq">
        <title>Comparative Genomics Reveals Insights into the Divergent Evolution of Astigmatic Mites and Household Pest Adaptations.</title>
        <authorList>
            <person name="Xiong Q."/>
            <person name="Wan A.T.-Y."/>
            <person name="Liu X.-Y."/>
            <person name="Fung C.S.-H."/>
            <person name="Xiao X."/>
            <person name="Malainual N."/>
            <person name="Hou J."/>
            <person name="Wang L."/>
            <person name="Wang M."/>
            <person name="Yang K."/>
            <person name="Cui Y."/>
            <person name="Leung E."/>
            <person name="Nong W."/>
            <person name="Shin S.-K."/>
            <person name="Au S."/>
            <person name="Jeong K.Y."/>
            <person name="Chew F.T."/>
            <person name="Hui J."/>
            <person name="Leung T.F."/>
            <person name="Tungtrongchitr A."/>
            <person name="Zhong N."/>
            <person name="Liu Z."/>
            <person name="Tsui S."/>
        </authorList>
    </citation>
    <scope>NUCLEOTIDE SEQUENCE</scope>
    <source>
        <strain evidence="10">Derf</strain>
        <tissue evidence="10">Whole organism</tissue>
    </source>
</reference>
<dbReference type="FunFam" id="2.30.170.20:FF:000002">
    <property type="entry name" value="60S ribosomal protein L24"/>
    <property type="match status" value="1"/>
</dbReference>
<evidence type="ECO:0000256" key="8">
    <source>
        <dbReference type="SAM" id="SignalP"/>
    </source>
</evidence>
<comment type="similarity">
    <text evidence="1">Belongs to the eukaryotic ribosomal protein eL24 family.</text>
</comment>
<name>A0A922I9W1_DERFA</name>
<dbReference type="InterPro" id="IPR038630">
    <property type="entry name" value="L24e/L24_sf"/>
</dbReference>
<accession>A0A922I9W1</accession>
<dbReference type="Gene3D" id="3.30.450.20">
    <property type="entry name" value="PAS domain"/>
    <property type="match status" value="2"/>
</dbReference>
<proteinExistence type="inferred from homology"/>
<feature type="region of interest" description="Disordered" evidence="6">
    <location>
        <begin position="1590"/>
        <end position="1653"/>
    </location>
</feature>
<dbReference type="GO" id="GO:0005891">
    <property type="term" value="C:voltage-gated calcium channel complex"/>
    <property type="evidence" value="ECO:0007669"/>
    <property type="project" value="TreeGrafter"/>
</dbReference>
<evidence type="ECO:0000256" key="2">
    <source>
        <dbReference type="ARBA" id="ARBA00022980"/>
    </source>
</evidence>
<evidence type="ECO:0000256" key="6">
    <source>
        <dbReference type="SAM" id="MobiDB-lite"/>
    </source>
</evidence>
<dbReference type="GO" id="GO:0022626">
    <property type="term" value="C:cytosolic ribosome"/>
    <property type="evidence" value="ECO:0007669"/>
    <property type="project" value="UniProtKB-ARBA"/>
</dbReference>
<feature type="compositionally biased region" description="Low complexity" evidence="6">
    <location>
        <begin position="1436"/>
        <end position="1446"/>
    </location>
</feature>
<organism evidence="10 11">
    <name type="scientific">Dermatophagoides farinae</name>
    <name type="common">American house dust mite</name>
    <dbReference type="NCBI Taxonomy" id="6954"/>
    <lineage>
        <taxon>Eukaryota</taxon>
        <taxon>Metazoa</taxon>
        <taxon>Ecdysozoa</taxon>
        <taxon>Arthropoda</taxon>
        <taxon>Chelicerata</taxon>
        <taxon>Arachnida</taxon>
        <taxon>Acari</taxon>
        <taxon>Acariformes</taxon>
        <taxon>Sarcoptiformes</taxon>
        <taxon>Astigmata</taxon>
        <taxon>Psoroptidia</taxon>
        <taxon>Analgoidea</taxon>
        <taxon>Pyroglyphidae</taxon>
        <taxon>Dermatophagoidinae</taxon>
        <taxon>Dermatophagoides</taxon>
    </lineage>
</organism>
<dbReference type="CDD" id="cd18773">
    <property type="entry name" value="PDC1_HK_sensor"/>
    <property type="match status" value="1"/>
</dbReference>
<evidence type="ECO:0000256" key="3">
    <source>
        <dbReference type="ARBA" id="ARBA00023274"/>
    </source>
</evidence>
<keyword evidence="3" id="KW-0687">Ribonucleoprotein</keyword>
<evidence type="ECO:0000256" key="1">
    <source>
        <dbReference type="ARBA" id="ARBA00005647"/>
    </source>
</evidence>
<feature type="compositionally biased region" description="Basic and acidic residues" evidence="6">
    <location>
        <begin position="1592"/>
        <end position="1613"/>
    </location>
</feature>
<keyword evidence="7" id="KW-0812">Transmembrane</keyword>
<dbReference type="InterPro" id="IPR051173">
    <property type="entry name" value="Ca_channel_alpha-2/delta"/>
</dbReference>
<dbReference type="PANTHER" id="PTHR10166">
    <property type="entry name" value="VOLTAGE-DEPENDENT CALCIUM CHANNEL SUBUNIT ALPHA-2/DELTA-RELATED"/>
    <property type="match status" value="1"/>
</dbReference>
<feature type="region of interest" description="Disordered" evidence="6">
    <location>
        <begin position="1416"/>
        <end position="1478"/>
    </location>
</feature>
<dbReference type="SMART" id="SM00746">
    <property type="entry name" value="TRASH"/>
    <property type="match status" value="1"/>
</dbReference>
<evidence type="ECO:0000259" key="9">
    <source>
        <dbReference type="SMART" id="SM00746"/>
    </source>
</evidence>
<sequence length="1653" mass="190551">MIHQKQRMAMAHAIVLLMLWLGIVNSINYHDHPDHGRMIKNDTKMTRLFFVNVDKIRSSTSNVTSEINRKNLYPSLVIENVSIDQMTDHFLDELNKFGAYSKLTSQLLQSIVNKELGATFMKRLLNKANRNHDQQTVDLTADIIDNMVDKMSQQVQDIHSAIEMVGELLQETYGQHSNTTTTNTFDCCNPYEDRWPEYHENNGSGYYDAKELQEIKLEEQQIRNYNYDYDKRFYSWVSKSFSCDMDYWNRYKEFHPALTEQFRRNLVANVHIKWQYYMSFNGVHIEYPAYYPPNNYCFLNRLNMKAKFFTNEFNATTNGNLKRYPNSKGKKILHQHWLNHHHHYKAYDDQRQFFAQRHQSNLMAAALPRPKMVIIVLDRGSALTDHQLRVAKSIVKHILNSLSHRDKISLVDLSSSAHDVSGDTCGSNLAMANADYESKHIYGKYIDRLQRSFNSTNHYLGLKKAFEIVEANYLSFKEMEPPVLIAYISRGLLASLADARPVMQLIADQLANANYQFIINTYALIDERIPIMLETIFLREVAAMNFRKFNVQSPAQVMIRPGIMVAINSTDQLSTVLETIYTVFKNDQHLNQTNSLYVSLPHQDLISKDTYVSLSKAYHHPQDGLIGVIGIDISLLDWAADVIHYDGHQNSYAFLMDGFTGKLIYHPVFAKYFQETCKPRQVMSKYGLYTNQASDSLENSFINAHLVELELNDALLKQMIFTTHSGEYQIDSTKYMWNKTVNDWSYEWRGCLLNPYKSLVYHWRRIQATHYIIVIVSSTTHNNKQSSIEPHGQAEWQLVSHRLDYDWQLKGHVTLCKHFNQLATMDKATVHLSPNAFIDSYQIEMNLDSSHTIQRQWSYLTDRSDLIVNPGFKPNVRPDLILVNELIDHWQRRNQEITECSKYVVRKYIAVVSGSFTVFPGSLMDLSYRPKNRPWYIRAIAEPEKIHLLPPYMDVGGSGYIVTISQAIYKTTNQSKHSENDEVWAVIGIDLTLGYFHRILDAMVSICRRDKASCFLVDQFGYIIVHSSLSNMPTLAMIERQHLTHKEPHMMNSLLSQEDRFIRKIVCNSYTDRTMQRFYRFNTSLNGIVTSVYRNEQISCAKYMIISLTTTNALFGMVDHSCDNVTTTFCPCSLTDRLCLNCHRIEQTDCECPCECPLVMNVCNGQFIESDDGRHPICTTAAVSPPYEQQLREPYGSKLHLGSYNSCIHNDCHNKLLESECKGILGCEWCIMDNGMTKLANPFCSNQMVCFGGIFGSENPYLSQQQPYLHFYRHNDKPMQQTQSTAPIGPLTATLIICFIILTFSVYCFHFQSNRNLATSRYLNSSNHNDHQMLQPNNHNDMFDDSQENGSNIESLAQAVVNANYARIASPYQYNSNYRRRMEAESDYGYSTMTPNEDSEHNIPIYINPDIIRTRKKSNMDSRSSVASIVSNEGDSSIQSSPSTLSLNNNEDMSRLPPPPPTRSKSKNRSKQIFVDTEHSRATRLSTVQERSIVIKMKIELCSFSGYKIYPGHGKRLVKIDGKVFQFMNSKCESSHLMRRNPRKTTWTVLYRRKHKKGSEVELAKKRRRKTTKYQRAIVGASLNDILAKRNMKPEVRKAQREQAVRAAKEKQRSTKGQKKSSQAGQKSGQKAKQAQKATKPVMAKAPRVGGKR</sequence>
<keyword evidence="7" id="KW-0472">Membrane</keyword>
<dbReference type="GO" id="GO:0005245">
    <property type="term" value="F:voltage-gated calcium channel activity"/>
    <property type="evidence" value="ECO:0007669"/>
    <property type="project" value="TreeGrafter"/>
</dbReference>
<feature type="domain" description="TRASH" evidence="9">
    <location>
        <begin position="1502"/>
        <end position="1540"/>
    </location>
</feature>
<feature type="signal peptide" evidence="8">
    <location>
        <begin position="1"/>
        <end position="26"/>
    </location>
</feature>
<dbReference type="SUPFAM" id="SSF57716">
    <property type="entry name" value="Glucocorticoid receptor-like (DNA-binding domain)"/>
    <property type="match status" value="1"/>
</dbReference>
<feature type="transmembrane region" description="Helical" evidence="7">
    <location>
        <begin position="1288"/>
        <end position="1309"/>
    </location>
</feature>
<reference evidence="10" key="1">
    <citation type="submission" date="2013-05" db="EMBL/GenBank/DDBJ databases">
        <authorList>
            <person name="Yim A.K.Y."/>
            <person name="Chan T.F."/>
            <person name="Ji K.M."/>
            <person name="Liu X.Y."/>
            <person name="Zhou J.W."/>
            <person name="Li R.Q."/>
            <person name="Yang K.Y."/>
            <person name="Li J."/>
            <person name="Li M."/>
            <person name="Law P.T.W."/>
            <person name="Wu Y.L."/>
            <person name="Cai Z.L."/>
            <person name="Qin H."/>
            <person name="Bao Y."/>
            <person name="Leung R.K.K."/>
            <person name="Ng P.K.S."/>
            <person name="Zou J."/>
            <person name="Zhong X.J."/>
            <person name="Ran P.X."/>
            <person name="Zhong N.S."/>
            <person name="Liu Z.G."/>
            <person name="Tsui S.K.W."/>
        </authorList>
    </citation>
    <scope>NUCLEOTIDE SEQUENCE</scope>
    <source>
        <strain evidence="10">Derf</strain>
        <tissue evidence="10">Whole organism</tissue>
    </source>
</reference>
<dbReference type="CDD" id="cd00472">
    <property type="entry name" value="Ribosomal_L24e_L24"/>
    <property type="match status" value="1"/>
</dbReference>
<feature type="chain" id="PRO_5037196116" description="Large ribosomal subunit protein eL24" evidence="8">
    <location>
        <begin position="27"/>
        <end position="1653"/>
    </location>
</feature>
<dbReference type="GO" id="GO:1990904">
    <property type="term" value="C:ribonucleoprotein complex"/>
    <property type="evidence" value="ECO:0007669"/>
    <property type="project" value="UniProtKB-KW"/>
</dbReference>
<evidence type="ECO:0000256" key="7">
    <source>
        <dbReference type="SAM" id="Phobius"/>
    </source>
</evidence>
<evidence type="ECO:0000256" key="5">
    <source>
        <dbReference type="ARBA" id="ARBA00041213"/>
    </source>
</evidence>
<dbReference type="Gene3D" id="3.40.50.410">
    <property type="entry name" value="von Willebrand factor, type A domain"/>
    <property type="match status" value="1"/>
</dbReference>
<dbReference type="Gene3D" id="2.30.170.20">
    <property type="entry name" value="Ribosomal protein L24e"/>
    <property type="match status" value="1"/>
</dbReference>
<dbReference type="Pfam" id="PF01246">
    <property type="entry name" value="Ribosomal_L24e"/>
    <property type="match status" value="1"/>
</dbReference>
<dbReference type="Proteomes" id="UP000790347">
    <property type="component" value="Unassembled WGS sequence"/>
</dbReference>
<evidence type="ECO:0000313" key="11">
    <source>
        <dbReference type="Proteomes" id="UP000790347"/>
    </source>
</evidence>
<dbReference type="Gene3D" id="6.10.250.1270">
    <property type="match status" value="1"/>
</dbReference>
<dbReference type="EMBL" id="ASGP02000001">
    <property type="protein sequence ID" value="KAH9527614.1"/>
    <property type="molecule type" value="Genomic_DNA"/>
</dbReference>
<feature type="compositionally biased region" description="Polar residues" evidence="6">
    <location>
        <begin position="1421"/>
        <end position="1435"/>
    </location>
</feature>